<feature type="compositionally biased region" description="Basic residues" evidence="1">
    <location>
        <begin position="112"/>
        <end position="122"/>
    </location>
</feature>
<dbReference type="Proteomes" id="UP001234989">
    <property type="component" value="Chromosome 3"/>
</dbReference>
<proteinExistence type="predicted"/>
<dbReference type="EMBL" id="CP133614">
    <property type="protein sequence ID" value="WMV20311.1"/>
    <property type="molecule type" value="Genomic_DNA"/>
</dbReference>
<dbReference type="AlphaFoldDB" id="A0AAF0QBQ3"/>
<dbReference type="PANTHER" id="PTHR46148:SF56">
    <property type="entry name" value="RETROTRANSPOSON PROTEIN"/>
    <property type="match status" value="1"/>
</dbReference>
<reference evidence="3" key="1">
    <citation type="submission" date="2023-08" db="EMBL/GenBank/DDBJ databases">
        <title>A de novo genome assembly of Solanum verrucosum Schlechtendal, a Mexican diploid species geographically isolated from the other diploid A-genome species in potato relatives.</title>
        <authorList>
            <person name="Hosaka K."/>
        </authorList>
    </citation>
    <scope>NUCLEOTIDE SEQUENCE</scope>
    <source>
        <tissue evidence="3">Young leaves</tissue>
    </source>
</reference>
<feature type="region of interest" description="Disordered" evidence="1">
    <location>
        <begin position="112"/>
        <end position="131"/>
    </location>
</feature>
<gene>
    <name evidence="3" type="ORF">MTR67_013696</name>
</gene>
<accession>A0AAF0QBQ3</accession>
<dbReference type="PANTHER" id="PTHR46148">
    <property type="entry name" value="CHROMO DOMAIN-CONTAINING PROTEIN"/>
    <property type="match status" value="1"/>
</dbReference>
<dbReference type="InterPro" id="IPR056924">
    <property type="entry name" value="SH3_Tf2-1"/>
</dbReference>
<evidence type="ECO:0000259" key="2">
    <source>
        <dbReference type="Pfam" id="PF24626"/>
    </source>
</evidence>
<protein>
    <recommendedName>
        <fullName evidence="2">Tf2-1-like SH3-like domain-containing protein</fullName>
    </recommendedName>
</protein>
<evidence type="ECO:0000313" key="3">
    <source>
        <dbReference type="EMBL" id="WMV20311.1"/>
    </source>
</evidence>
<evidence type="ECO:0000313" key="4">
    <source>
        <dbReference type="Proteomes" id="UP001234989"/>
    </source>
</evidence>
<feature type="region of interest" description="Disordered" evidence="1">
    <location>
        <begin position="215"/>
        <end position="237"/>
    </location>
</feature>
<evidence type="ECO:0000256" key="1">
    <source>
        <dbReference type="SAM" id="MobiDB-lite"/>
    </source>
</evidence>
<feature type="domain" description="Tf2-1-like SH3-like" evidence="2">
    <location>
        <begin position="5"/>
        <end position="55"/>
    </location>
</feature>
<sequence>MKGVTRFGKKGKLSPRYIGPYKISKRVGNIAYELELPQELAAVHSVFYISMLKKCMGDHSLTMRTEDISIKDILSYEEIPVQILDRQVRKLRTKEVASVKVLWRNQVLEKRKKRGEKRRRSNNHQDIQESLVDFTRGDPYETQVPRASIRFAVDPVQYFRVSGSQAKGSLGGQQWSSSASHVQGVGSGVTLIQRRCYSKSNELLAFRAPYYIEDDTDLRSTSGGEGGAGSGTNQVPS</sequence>
<keyword evidence="4" id="KW-1185">Reference proteome</keyword>
<name>A0AAF0QBQ3_SOLVR</name>
<organism evidence="3 4">
    <name type="scientific">Solanum verrucosum</name>
    <dbReference type="NCBI Taxonomy" id="315347"/>
    <lineage>
        <taxon>Eukaryota</taxon>
        <taxon>Viridiplantae</taxon>
        <taxon>Streptophyta</taxon>
        <taxon>Embryophyta</taxon>
        <taxon>Tracheophyta</taxon>
        <taxon>Spermatophyta</taxon>
        <taxon>Magnoliopsida</taxon>
        <taxon>eudicotyledons</taxon>
        <taxon>Gunneridae</taxon>
        <taxon>Pentapetalae</taxon>
        <taxon>asterids</taxon>
        <taxon>lamiids</taxon>
        <taxon>Solanales</taxon>
        <taxon>Solanaceae</taxon>
        <taxon>Solanoideae</taxon>
        <taxon>Solaneae</taxon>
        <taxon>Solanum</taxon>
    </lineage>
</organism>
<dbReference type="Pfam" id="PF24626">
    <property type="entry name" value="SH3_Tf2-1"/>
    <property type="match status" value="1"/>
</dbReference>